<dbReference type="RefSeq" id="WP_345553731.1">
    <property type="nucleotide sequence ID" value="NZ_BAAAZA010000039.1"/>
</dbReference>
<organism evidence="2 3">
    <name type="scientific">Streptomyces lannensis</name>
    <dbReference type="NCBI Taxonomy" id="766498"/>
    <lineage>
        <taxon>Bacteria</taxon>
        <taxon>Bacillati</taxon>
        <taxon>Actinomycetota</taxon>
        <taxon>Actinomycetes</taxon>
        <taxon>Kitasatosporales</taxon>
        <taxon>Streptomycetaceae</taxon>
        <taxon>Streptomyces</taxon>
    </lineage>
</organism>
<keyword evidence="3" id="KW-1185">Reference proteome</keyword>
<dbReference type="InterPro" id="IPR002831">
    <property type="entry name" value="Tscrpt_reg_TrmB_N"/>
</dbReference>
<protein>
    <submittedName>
        <fullName evidence="2">LuxR family transcriptional regulator</fullName>
    </submittedName>
</protein>
<evidence type="ECO:0000313" key="3">
    <source>
        <dbReference type="Proteomes" id="UP001501563"/>
    </source>
</evidence>
<dbReference type="SUPFAM" id="SSF46894">
    <property type="entry name" value="C-terminal effector domain of the bipartite response regulators"/>
    <property type="match status" value="1"/>
</dbReference>
<dbReference type="InterPro" id="IPR036388">
    <property type="entry name" value="WH-like_DNA-bd_sf"/>
</dbReference>
<dbReference type="EMBL" id="BAAAZA010000039">
    <property type="protein sequence ID" value="GAA3898232.1"/>
    <property type="molecule type" value="Genomic_DNA"/>
</dbReference>
<dbReference type="Proteomes" id="UP001501563">
    <property type="component" value="Unassembled WGS sequence"/>
</dbReference>
<evidence type="ECO:0000259" key="1">
    <source>
        <dbReference type="SMART" id="SM00421"/>
    </source>
</evidence>
<dbReference type="InterPro" id="IPR000792">
    <property type="entry name" value="Tscrpt_reg_LuxR_C"/>
</dbReference>
<dbReference type="Pfam" id="PF01978">
    <property type="entry name" value="TrmB"/>
    <property type="match status" value="1"/>
</dbReference>
<dbReference type="PANTHER" id="PTHR34293">
    <property type="entry name" value="HTH-TYPE TRANSCRIPTIONAL REGULATOR TRMBL2"/>
    <property type="match status" value="1"/>
</dbReference>
<dbReference type="InterPro" id="IPR011991">
    <property type="entry name" value="ArsR-like_HTH"/>
</dbReference>
<sequence>MLGALGISDFDERIYRALLAHGEMTAQETAERAAVSPGGARRTLARLAELGLVRGTTRARYQPVRPEEALTALLNRRRLEAESAFDKVRTAVEDLRQEYRAGRLRNNPGNLVEVLSGQDIVMERMDELRRTISTHLWVLDKPPYVERVDGAPHSNDEEKAQTTEWLRRGIEVRSVYCPEAMERPGRFDTVLELTELGEKARLLAKLPFKLHIIDRKVALVPLIGGGYDGLAVVRPSGLLDALIELFEAYWARAKPIRPATPSLVDGPSREEVLLLSMLKAGLKDQTIARQLGWSPRTASRKVAALMARLGADTRFQAGAEATARGWI</sequence>
<dbReference type="Gene3D" id="1.10.10.10">
    <property type="entry name" value="Winged helix-like DNA-binding domain superfamily/Winged helix DNA-binding domain"/>
    <property type="match status" value="2"/>
</dbReference>
<dbReference type="SUPFAM" id="SSF46785">
    <property type="entry name" value="Winged helix' DNA-binding domain"/>
    <property type="match status" value="1"/>
</dbReference>
<dbReference type="InterPro" id="IPR036390">
    <property type="entry name" value="WH_DNA-bd_sf"/>
</dbReference>
<dbReference type="InterPro" id="IPR016032">
    <property type="entry name" value="Sig_transdc_resp-reg_C-effctor"/>
</dbReference>
<accession>A0ABP7LAT0</accession>
<comment type="caution">
    <text evidence="2">The sequence shown here is derived from an EMBL/GenBank/DDBJ whole genome shotgun (WGS) entry which is preliminary data.</text>
</comment>
<reference evidence="3" key="1">
    <citation type="journal article" date="2019" name="Int. J. Syst. Evol. Microbiol.">
        <title>The Global Catalogue of Microorganisms (GCM) 10K type strain sequencing project: providing services to taxonomists for standard genome sequencing and annotation.</title>
        <authorList>
            <consortium name="The Broad Institute Genomics Platform"/>
            <consortium name="The Broad Institute Genome Sequencing Center for Infectious Disease"/>
            <person name="Wu L."/>
            <person name="Ma J."/>
        </authorList>
    </citation>
    <scope>NUCLEOTIDE SEQUENCE [LARGE SCALE GENOMIC DNA]</scope>
    <source>
        <strain evidence="3">JCM 16578</strain>
    </source>
</reference>
<gene>
    <name evidence="2" type="ORF">GCM10022207_78230</name>
</gene>
<dbReference type="SMART" id="SM00421">
    <property type="entry name" value="HTH_LUXR"/>
    <property type="match status" value="1"/>
</dbReference>
<dbReference type="InterPro" id="IPR051797">
    <property type="entry name" value="TrmB-like"/>
</dbReference>
<proteinExistence type="predicted"/>
<name>A0ABP7LAT0_9ACTN</name>
<dbReference type="CDD" id="cd00090">
    <property type="entry name" value="HTH_ARSR"/>
    <property type="match status" value="1"/>
</dbReference>
<evidence type="ECO:0000313" key="2">
    <source>
        <dbReference type="EMBL" id="GAA3898232.1"/>
    </source>
</evidence>
<dbReference type="PANTHER" id="PTHR34293:SF1">
    <property type="entry name" value="HTH-TYPE TRANSCRIPTIONAL REGULATOR TRMBL2"/>
    <property type="match status" value="1"/>
</dbReference>
<feature type="domain" description="HTH luxR-type" evidence="1">
    <location>
        <begin position="264"/>
        <end position="321"/>
    </location>
</feature>